<feature type="compositionally biased region" description="Basic and acidic residues" evidence="3">
    <location>
        <begin position="822"/>
        <end position="837"/>
    </location>
</feature>
<dbReference type="VEuPathDB" id="FungiDB:CNE01400"/>
<dbReference type="RefSeq" id="XP_570736.2">
    <property type="nucleotide sequence ID" value="XM_570736.2"/>
</dbReference>
<dbReference type="InterPro" id="IPR013094">
    <property type="entry name" value="AB_hydrolase_3"/>
</dbReference>
<dbReference type="HOGENOM" id="CLU_004893_0_0_1"/>
<proteinExistence type="inferred from homology"/>
<protein>
    <recommendedName>
        <fullName evidence="4">Alpha/beta hydrolase fold-3 domain-containing protein</fullName>
    </recommendedName>
</protein>
<evidence type="ECO:0000313" key="6">
    <source>
        <dbReference type="Proteomes" id="UP000002149"/>
    </source>
</evidence>
<dbReference type="OrthoDB" id="1662883at2759"/>
<keyword evidence="2" id="KW-0378">Hydrolase</keyword>
<dbReference type="InterPro" id="IPR050300">
    <property type="entry name" value="GDXG_lipolytic_enzyme"/>
</dbReference>
<evidence type="ECO:0000256" key="3">
    <source>
        <dbReference type="SAM" id="MobiDB-lite"/>
    </source>
</evidence>
<dbReference type="PaxDb" id="214684-Q5KH37"/>
<feature type="region of interest" description="Disordered" evidence="3">
    <location>
        <begin position="808"/>
        <end position="891"/>
    </location>
</feature>
<feature type="region of interest" description="Disordered" evidence="3">
    <location>
        <begin position="633"/>
        <end position="666"/>
    </location>
</feature>
<feature type="region of interest" description="Disordered" evidence="3">
    <location>
        <begin position="533"/>
        <end position="552"/>
    </location>
</feature>
<name>Q5KH37_CRYD1</name>
<dbReference type="EMBL" id="AE017345">
    <property type="protein sequence ID" value="AAW43429.2"/>
    <property type="molecule type" value="Genomic_DNA"/>
</dbReference>
<dbReference type="KEGG" id="cne:CNE01400"/>
<feature type="domain" description="Alpha/beta hydrolase fold-3" evidence="4">
    <location>
        <begin position="238"/>
        <end position="357"/>
    </location>
</feature>
<reference evidence="5 6" key="1">
    <citation type="journal article" date="2005" name="Science">
        <title>The genome of the basidiomycetous yeast and human pathogen Cryptococcus neoformans.</title>
        <authorList>
            <person name="Loftus B.J."/>
            <person name="Fung E."/>
            <person name="Roncaglia P."/>
            <person name="Rowley D."/>
            <person name="Amedeo P."/>
            <person name="Bruno D."/>
            <person name="Vamathevan J."/>
            <person name="Miranda M."/>
            <person name="Anderson I.J."/>
            <person name="Fraser J.A."/>
            <person name="Allen J.E."/>
            <person name="Bosdet I.E."/>
            <person name="Brent M.R."/>
            <person name="Chiu R."/>
            <person name="Doering T.L."/>
            <person name="Donlin M.J."/>
            <person name="D'Souza C.A."/>
            <person name="Fox D.S."/>
            <person name="Grinberg V."/>
            <person name="Fu J."/>
            <person name="Fukushima M."/>
            <person name="Haas B.J."/>
            <person name="Huang J.C."/>
            <person name="Janbon G."/>
            <person name="Jones S.J."/>
            <person name="Koo H.L."/>
            <person name="Krzywinski M.I."/>
            <person name="Kwon-Chung J.K."/>
            <person name="Lengeler K.B."/>
            <person name="Maiti R."/>
            <person name="Marra M.A."/>
            <person name="Marra R.E."/>
            <person name="Mathewson C.A."/>
            <person name="Mitchell T.G."/>
            <person name="Pertea M."/>
            <person name="Riggs F.R."/>
            <person name="Salzberg S.L."/>
            <person name="Schein J.E."/>
            <person name="Shvartsbeyn A."/>
            <person name="Shin H."/>
            <person name="Shumway M."/>
            <person name="Specht C.A."/>
            <person name="Suh B.B."/>
            <person name="Tenney A."/>
            <person name="Utterback T.R."/>
            <person name="Wickes B.L."/>
            <person name="Wortman J.R."/>
            <person name="Wye N.H."/>
            <person name="Kronstad J.W."/>
            <person name="Lodge J.K."/>
            <person name="Heitman J."/>
            <person name="Davis R.W."/>
            <person name="Fraser C.M."/>
            <person name="Hyman R.W."/>
        </authorList>
    </citation>
    <scope>NUCLEOTIDE SEQUENCE [LARGE SCALE GENOMIC DNA]</scope>
    <source>
        <strain evidence="6">JEC21 / ATCC MYA-565</strain>
    </source>
</reference>
<dbReference type="eggNOG" id="KOG1515">
    <property type="taxonomic scope" value="Eukaryota"/>
</dbReference>
<evidence type="ECO:0000256" key="2">
    <source>
        <dbReference type="ARBA" id="ARBA00022801"/>
    </source>
</evidence>
<dbReference type="Pfam" id="PF07859">
    <property type="entry name" value="Abhydrolase_3"/>
    <property type="match status" value="1"/>
</dbReference>
<feature type="compositionally biased region" description="Polar residues" evidence="3">
    <location>
        <begin position="538"/>
        <end position="552"/>
    </location>
</feature>
<evidence type="ECO:0000313" key="5">
    <source>
        <dbReference type="EMBL" id="AAW43429.2"/>
    </source>
</evidence>
<evidence type="ECO:0000256" key="1">
    <source>
        <dbReference type="ARBA" id="ARBA00010515"/>
    </source>
</evidence>
<dbReference type="PANTHER" id="PTHR48081">
    <property type="entry name" value="AB HYDROLASE SUPERFAMILY PROTEIN C4A8.06C"/>
    <property type="match status" value="1"/>
</dbReference>
<organism evidence="5 6">
    <name type="scientific">Cryptococcus deneoformans (strain JEC21 / ATCC MYA-565)</name>
    <name type="common">Cryptococcus neoformans var. neoformans serotype D</name>
    <dbReference type="NCBI Taxonomy" id="214684"/>
    <lineage>
        <taxon>Eukaryota</taxon>
        <taxon>Fungi</taxon>
        <taxon>Dikarya</taxon>
        <taxon>Basidiomycota</taxon>
        <taxon>Agaricomycotina</taxon>
        <taxon>Tremellomycetes</taxon>
        <taxon>Tremellales</taxon>
        <taxon>Cryptococcaceae</taxon>
        <taxon>Cryptococcus</taxon>
        <taxon>Cryptococcus neoformans species complex</taxon>
    </lineage>
</organism>
<dbReference type="InParanoid" id="Q5KH37"/>
<keyword evidence="6" id="KW-1185">Reference proteome</keyword>
<accession>Q5KH37</accession>
<dbReference type="SUPFAM" id="SSF53474">
    <property type="entry name" value="alpha/beta-Hydrolases"/>
    <property type="match status" value="1"/>
</dbReference>
<dbReference type="AlphaFoldDB" id="Q5KH37"/>
<dbReference type="Gene3D" id="3.40.50.1820">
    <property type="entry name" value="alpha/beta hydrolase"/>
    <property type="match status" value="1"/>
</dbReference>
<feature type="region of interest" description="Disordered" evidence="3">
    <location>
        <begin position="59"/>
        <end position="78"/>
    </location>
</feature>
<dbReference type="ESTHER" id="cryne-q5kh37">
    <property type="family name" value="Hormone-sensitive_lipase_like"/>
</dbReference>
<dbReference type="PROSITE" id="PS01173">
    <property type="entry name" value="LIPASE_GDXG_HIS"/>
    <property type="match status" value="1"/>
</dbReference>
<feature type="compositionally biased region" description="Basic and acidic residues" evidence="3">
    <location>
        <begin position="880"/>
        <end position="891"/>
    </location>
</feature>
<comment type="similarity">
    <text evidence="1">Belongs to the 'GDXG' lipolytic enzyme family.</text>
</comment>
<dbReference type="Proteomes" id="UP000002149">
    <property type="component" value="Chromosome 5"/>
</dbReference>
<evidence type="ECO:0000259" key="4">
    <source>
        <dbReference type="Pfam" id="PF07859"/>
    </source>
</evidence>
<gene>
    <name evidence="5" type="ordered locus">CNE01400</name>
</gene>
<dbReference type="GO" id="GO:0016787">
    <property type="term" value="F:hydrolase activity"/>
    <property type="evidence" value="ECO:0007669"/>
    <property type="project" value="UniProtKB-KW"/>
</dbReference>
<dbReference type="InterPro" id="IPR002168">
    <property type="entry name" value="Lipase_GDXG_HIS_AS"/>
</dbReference>
<dbReference type="PANTHER" id="PTHR48081:SF19">
    <property type="entry name" value="AB HYDROLASE SUPERFAMILY PROTEIN C4A8.06C"/>
    <property type="match status" value="1"/>
</dbReference>
<sequence>MNRLIITDTVPTCSFSPSEYILPQPTMTGFGTPSVAVAATPTVISTFFSHILAHRRRKNASKKSLEAGGPGGGPEDQLTYEEGLQVVRRFLDFASHHGVEEVQAFTAMWVPTPRWVKRDVMAIPDENIKEAEDILAKHLSTYGPQGAEGGGLQLVGGDKWWRVRRRTLEGEWIEMQQDYLKRTAKKAAAEPSPAATLTSPTSLTASSRSDMRYMPHKRATTGSVIDNAGGEVLDDRVIMYIHGGAFFFSSLETHRYQVQRHVRKAGARAFCPAYRLSPQYPFPCGLLDCLAAYLYLISPPPSAPHQPILPTNIILSGDSAGAGMVISLLVLIREMGLPMPAGASLISPWVDLTHSMPSIGGWDGGDFIPSYGFHYRPSCAWPPLPGDGIDVTMPDGSTNRYDEQIQMYCPNNLLTHPLVSPVNQGSLGGLCPLLIVGGGGELLRDEITYTAYKAADPVKYPPSSITLSQYPDQASKVAKYKPTKVHLQLYEGGCHVVPTLSWTKSAKYMYRACANFNIWAFTAARKALEKKLQHKESSSSLRKQRSVPSLKQYKATQLPNGLTALSMSDSLTNGMALSSLSLTAPGVINASWAPSSVSTSSPTSRQSTIDFTQPVITSGAAVAANTKPISFGEVQSEAESDEDDMSVTSESTAAEEERGDPVPTKGIVTVHGTEPLYGNVNLVSERVSVHGNIRPFEPIEAVPALQPSLREHIGQVHGDGAIRKWLARRHEWDRKYSKDLAKWRDIKQKDRARAEAEGFLTRNLQGERPPLCSVAGIWDKGLARDVAKSVDEVTSRSMGMGWWTKWGSKADEEHADRRKTREKAAREEEQNKLHSAKDQGIPDAIPPGPMATSDPPTDGAAGTEQLFDEPEAILFEDAEGERNDVETARGV</sequence>
<feature type="compositionally biased region" description="Acidic residues" evidence="3">
    <location>
        <begin position="866"/>
        <end position="879"/>
    </location>
</feature>
<dbReference type="GeneID" id="3257798"/>
<feature type="compositionally biased region" description="Acidic residues" evidence="3">
    <location>
        <begin position="636"/>
        <end position="645"/>
    </location>
</feature>
<dbReference type="InterPro" id="IPR029058">
    <property type="entry name" value="AB_hydrolase_fold"/>
</dbReference>